<evidence type="ECO:0000256" key="3">
    <source>
        <dbReference type="ARBA" id="ARBA00022448"/>
    </source>
</evidence>
<dbReference type="PANTHER" id="PTHR20902">
    <property type="entry name" value="41-2 PROTEIN ANTIGEN-RELATED"/>
    <property type="match status" value="1"/>
</dbReference>
<dbReference type="GO" id="GO:1990070">
    <property type="term" value="C:TRAPPI protein complex"/>
    <property type="evidence" value="ECO:0007669"/>
    <property type="project" value="TreeGrafter"/>
</dbReference>
<dbReference type="CDD" id="cd14943">
    <property type="entry name" value="TRAPPC5_Trs31"/>
    <property type="match status" value="1"/>
</dbReference>
<dbReference type="PIRSF" id="PIRSF017479">
    <property type="entry name" value="TRAPP_I_complex_Trs31"/>
    <property type="match status" value="1"/>
</dbReference>
<dbReference type="InterPro" id="IPR016696">
    <property type="entry name" value="TRAPP-I_su5"/>
</dbReference>
<keyword evidence="6 7" id="KW-0333">Golgi apparatus</keyword>
<protein>
    <recommendedName>
        <fullName evidence="7">Trafficking protein particle complex subunit</fullName>
    </recommendedName>
</protein>
<dbReference type="Gene3D" id="3.30.1380.20">
    <property type="entry name" value="Trafficking protein particle complex subunit 3"/>
    <property type="match status" value="1"/>
</dbReference>
<evidence type="ECO:0000256" key="4">
    <source>
        <dbReference type="ARBA" id="ARBA00022824"/>
    </source>
</evidence>
<evidence type="ECO:0000313" key="8">
    <source>
        <dbReference type="EMBL" id="RKO96769.1"/>
    </source>
</evidence>
<evidence type="ECO:0000256" key="7">
    <source>
        <dbReference type="PIRNR" id="PIRNR017479"/>
    </source>
</evidence>
<comment type="subcellular location">
    <subcellularLocation>
        <location evidence="1">Endoplasmic reticulum</location>
    </subcellularLocation>
    <subcellularLocation>
        <location evidence="7">Golgi apparatus</location>
        <location evidence="7">cis-Golgi network</location>
    </subcellularLocation>
</comment>
<dbReference type="Proteomes" id="UP000268535">
    <property type="component" value="Unassembled WGS sequence"/>
</dbReference>
<keyword evidence="4 7" id="KW-0256">Endoplasmic reticulum</keyword>
<gene>
    <name evidence="8" type="ORF">CAUPRSCDRAFT_7640</name>
</gene>
<reference evidence="9" key="1">
    <citation type="journal article" date="2018" name="Nat. Microbiol.">
        <title>Leveraging single-cell genomics to expand the fungal tree of life.</title>
        <authorList>
            <person name="Ahrendt S.R."/>
            <person name="Quandt C.A."/>
            <person name="Ciobanu D."/>
            <person name="Clum A."/>
            <person name="Salamov A."/>
            <person name="Andreopoulos B."/>
            <person name="Cheng J.F."/>
            <person name="Woyke T."/>
            <person name="Pelin A."/>
            <person name="Henrissat B."/>
            <person name="Reynolds N.K."/>
            <person name="Benny G.L."/>
            <person name="Smith M.E."/>
            <person name="James T.Y."/>
            <person name="Grigoriev I.V."/>
        </authorList>
    </citation>
    <scope>NUCLEOTIDE SEQUENCE [LARGE SCALE GENOMIC DNA]</scope>
    <source>
        <strain evidence="9">ATCC 52028</strain>
    </source>
</reference>
<evidence type="ECO:0000256" key="6">
    <source>
        <dbReference type="ARBA" id="ARBA00023034"/>
    </source>
</evidence>
<accession>A0A4P9WU10</accession>
<dbReference type="PANTHER" id="PTHR20902:SF0">
    <property type="entry name" value="TRAFFICKING PROTEIN PARTICLE COMPLEX SUBUNIT 5"/>
    <property type="match status" value="1"/>
</dbReference>
<name>A0A4P9WU10_9FUNG</name>
<evidence type="ECO:0000256" key="2">
    <source>
        <dbReference type="ARBA" id="ARBA00006218"/>
    </source>
</evidence>
<keyword evidence="3 7" id="KW-0813">Transport</keyword>
<evidence type="ECO:0000313" key="9">
    <source>
        <dbReference type="Proteomes" id="UP000268535"/>
    </source>
</evidence>
<dbReference type="GO" id="GO:1990071">
    <property type="term" value="C:TRAPPII protein complex"/>
    <property type="evidence" value="ECO:0007669"/>
    <property type="project" value="TreeGrafter"/>
</dbReference>
<proteinExistence type="inferred from homology"/>
<comment type="similarity">
    <text evidence="2 7">Belongs to the TRAPP small subunits family. BET3 subfamily.</text>
</comment>
<dbReference type="EMBL" id="ML009636">
    <property type="protein sequence ID" value="RKO96769.1"/>
    <property type="molecule type" value="Genomic_DNA"/>
</dbReference>
<dbReference type="GO" id="GO:1990072">
    <property type="term" value="C:TRAPPIII protein complex"/>
    <property type="evidence" value="ECO:0007669"/>
    <property type="project" value="TreeGrafter"/>
</dbReference>
<dbReference type="InterPro" id="IPR007194">
    <property type="entry name" value="TRAPP_component"/>
</dbReference>
<dbReference type="GO" id="GO:0006888">
    <property type="term" value="P:endoplasmic reticulum to Golgi vesicle-mediated transport"/>
    <property type="evidence" value="ECO:0007669"/>
    <property type="project" value="TreeGrafter"/>
</dbReference>
<dbReference type="Pfam" id="PF04051">
    <property type="entry name" value="TRAPP"/>
    <property type="match status" value="1"/>
</dbReference>
<dbReference type="SUPFAM" id="SSF111126">
    <property type="entry name" value="Ligand-binding domain in the NO signalling and Golgi transport"/>
    <property type="match status" value="1"/>
</dbReference>
<evidence type="ECO:0000256" key="5">
    <source>
        <dbReference type="ARBA" id="ARBA00022892"/>
    </source>
</evidence>
<organism evidence="8 9">
    <name type="scientific">Caulochytrium protostelioides</name>
    <dbReference type="NCBI Taxonomy" id="1555241"/>
    <lineage>
        <taxon>Eukaryota</taxon>
        <taxon>Fungi</taxon>
        <taxon>Fungi incertae sedis</taxon>
        <taxon>Chytridiomycota</taxon>
        <taxon>Chytridiomycota incertae sedis</taxon>
        <taxon>Chytridiomycetes</taxon>
        <taxon>Caulochytriales</taxon>
        <taxon>Caulochytriaceae</taxon>
        <taxon>Caulochytrium</taxon>
    </lineage>
</organism>
<dbReference type="InterPro" id="IPR024096">
    <property type="entry name" value="NO_sig/Golgi_transp_ligand-bd"/>
</dbReference>
<dbReference type="AlphaFoldDB" id="A0A4P9WU10"/>
<keyword evidence="5 7" id="KW-0931">ER-Golgi transport</keyword>
<comment type="subunit">
    <text evidence="7">Part of the multisubunit TRAPP (transport protein particle) complex.</text>
</comment>
<evidence type="ECO:0000256" key="1">
    <source>
        <dbReference type="ARBA" id="ARBA00004240"/>
    </source>
</evidence>
<sequence length="199" mass="21374">MSGAAAGARRTSLLDRPLNKTKGAEVSLSAFAFLYSEMLQYSQRRVSGIQDLEKRLADFGRAVGVRYLALHTARTPPPHKRPLRVLALLRSIHTPLWTALFGRAASSLEKSNDHPREFMISDAAPAVSRFASVPREMRGFLTPGAFLAGVVGGMADASGVAVEACTAHATGDDAAPGRVTVLIRFAEGVLERDAMLDEK</sequence>
<dbReference type="GO" id="GO:0005783">
    <property type="term" value="C:endoplasmic reticulum"/>
    <property type="evidence" value="ECO:0007669"/>
    <property type="project" value="UniProtKB-SubCell"/>
</dbReference>